<dbReference type="InterPro" id="IPR011009">
    <property type="entry name" value="Kinase-like_dom_sf"/>
</dbReference>
<dbReference type="Pfam" id="PF01636">
    <property type="entry name" value="APH"/>
    <property type="match status" value="1"/>
</dbReference>
<dbReference type="SUPFAM" id="SSF56112">
    <property type="entry name" value="Protein kinase-like (PK-like)"/>
    <property type="match status" value="1"/>
</dbReference>
<reference evidence="3" key="1">
    <citation type="submission" date="2016-10" db="EMBL/GenBank/DDBJ databases">
        <authorList>
            <person name="Varghese N."/>
            <person name="Submissions S."/>
        </authorList>
    </citation>
    <scope>NUCLEOTIDE SEQUENCE [LARGE SCALE GENOMIC DNA]</scope>
    <source>
        <strain evidence="3">JCM 21621</strain>
    </source>
</reference>
<dbReference type="OrthoDB" id="3806873at2"/>
<dbReference type="GO" id="GO:0016301">
    <property type="term" value="F:kinase activity"/>
    <property type="evidence" value="ECO:0007669"/>
    <property type="project" value="UniProtKB-KW"/>
</dbReference>
<protein>
    <submittedName>
        <fullName evidence="2">Predicted kinase, aminoglycoside phosphotransferase (APT) family</fullName>
    </submittedName>
</protein>
<gene>
    <name evidence="2" type="ORF">SAMN05216193_1068</name>
</gene>
<proteinExistence type="predicted"/>
<dbReference type="Proteomes" id="UP000242957">
    <property type="component" value="Unassembled WGS sequence"/>
</dbReference>
<evidence type="ECO:0000313" key="3">
    <source>
        <dbReference type="Proteomes" id="UP000242957"/>
    </source>
</evidence>
<evidence type="ECO:0000259" key="1">
    <source>
        <dbReference type="Pfam" id="PF01636"/>
    </source>
</evidence>
<dbReference type="PANTHER" id="PTHR21310">
    <property type="entry name" value="AMINOGLYCOSIDE PHOSPHOTRANSFERASE-RELATED-RELATED"/>
    <property type="match status" value="1"/>
</dbReference>
<keyword evidence="2" id="KW-0808">Transferase</keyword>
<dbReference type="RefSeq" id="WP_084310689.1">
    <property type="nucleotide sequence ID" value="NZ_FNIJ01000006.1"/>
</dbReference>
<dbReference type="InterPro" id="IPR002575">
    <property type="entry name" value="Aminoglycoside_PTrfase"/>
</dbReference>
<dbReference type="CDD" id="cd05154">
    <property type="entry name" value="ACAD10_11_N-like"/>
    <property type="match status" value="1"/>
</dbReference>
<organism evidence="2 3">
    <name type="scientific">Pseudomonas jinjuensis</name>
    <dbReference type="NCBI Taxonomy" id="198616"/>
    <lineage>
        <taxon>Bacteria</taxon>
        <taxon>Pseudomonadati</taxon>
        <taxon>Pseudomonadota</taxon>
        <taxon>Gammaproteobacteria</taxon>
        <taxon>Pseudomonadales</taxon>
        <taxon>Pseudomonadaceae</taxon>
        <taxon>Pseudomonas</taxon>
    </lineage>
</organism>
<dbReference type="InterPro" id="IPR041726">
    <property type="entry name" value="ACAD10_11_N"/>
</dbReference>
<evidence type="ECO:0000313" key="2">
    <source>
        <dbReference type="EMBL" id="SDN88125.1"/>
    </source>
</evidence>
<feature type="domain" description="Aminoglycoside phosphotransferase" evidence="1">
    <location>
        <begin position="37"/>
        <end position="269"/>
    </location>
</feature>
<keyword evidence="3" id="KW-1185">Reference proteome</keyword>
<sequence>MSDLANGLRWQALVDIERLIGWMDEQGLGEGPIVGAQSLAGGTQNLLLRFQRGGRDFVLRRPPLHPRVDGNSTMRREMRVLAALKDTEVPHAGFIAGCESVEVLGSAFYLMEPVEGFNACAEMPELHASDPAIRHAMGLALADGAAALGRVDLKGVGLADLGRLDGFLERQVPRWKAQLDGYAEYAGWTGTAALGDVASIGRWLEEKRPKSFLPGLMHGDYHLANVMFRKDGPALAAVVDWEMTTAGDPLLDLGWMLATWPDANGVSAGPAAPQPWVGFPRADELVARYAKGSQRDLDNVHWYAVLACYKLGIVLEGTHARACAGKAPREIGQQLHATAQRLFERAAQWIAGRP</sequence>
<dbReference type="Gene3D" id="3.30.200.20">
    <property type="entry name" value="Phosphorylase Kinase, domain 1"/>
    <property type="match status" value="1"/>
</dbReference>
<name>A0A1H0F0K3_9PSED</name>
<dbReference type="Gene3D" id="3.90.1200.10">
    <property type="match status" value="1"/>
</dbReference>
<dbReference type="InterPro" id="IPR051678">
    <property type="entry name" value="AGP_Transferase"/>
</dbReference>
<dbReference type="AlphaFoldDB" id="A0A1H0F0K3"/>
<dbReference type="EMBL" id="FNIJ01000006">
    <property type="protein sequence ID" value="SDN88125.1"/>
    <property type="molecule type" value="Genomic_DNA"/>
</dbReference>
<keyword evidence="2" id="KW-0418">Kinase</keyword>
<dbReference type="PANTHER" id="PTHR21310:SF40">
    <property type="entry name" value="AMINOGLYCOSIDE PHOSPHOTRANSFERASE DOMAIN-CONTAINING PROTEIN-RELATED"/>
    <property type="match status" value="1"/>
</dbReference>
<accession>A0A1H0F0K3</accession>
<dbReference type="STRING" id="198616.SAMN05216193_1068"/>